<dbReference type="Gene3D" id="3.30.310.50">
    <property type="entry name" value="Alpha-D-phosphohexomutase, C-terminal domain"/>
    <property type="match status" value="1"/>
</dbReference>
<keyword evidence="3" id="KW-0597">Phosphoprotein</keyword>
<dbReference type="AlphaFoldDB" id="A0A7X1E3C4"/>
<evidence type="ECO:0000259" key="9">
    <source>
        <dbReference type="Pfam" id="PF02878"/>
    </source>
</evidence>
<keyword evidence="4 7" id="KW-0479">Metal-binding</keyword>
<feature type="domain" description="Alpha-D-phosphohexomutase C-terminal" evidence="8">
    <location>
        <begin position="377"/>
        <end position="427"/>
    </location>
</feature>
<dbReference type="InterPro" id="IPR016055">
    <property type="entry name" value="A-D-PHexomutase_a/b/a-I/II/III"/>
</dbReference>
<dbReference type="PRINTS" id="PR00509">
    <property type="entry name" value="PGMPMM"/>
</dbReference>
<comment type="caution">
    <text evidence="12">The sequence shown here is derived from an EMBL/GenBank/DDBJ whole genome shotgun (WGS) entry which is preliminary data.</text>
</comment>
<dbReference type="InterPro" id="IPR005845">
    <property type="entry name" value="A-D-PHexomutase_a/b/a-II"/>
</dbReference>
<dbReference type="PANTHER" id="PTHR42946">
    <property type="entry name" value="PHOSPHOHEXOSE MUTASE"/>
    <property type="match status" value="1"/>
</dbReference>
<evidence type="ECO:0000256" key="4">
    <source>
        <dbReference type="ARBA" id="ARBA00022723"/>
    </source>
</evidence>
<dbReference type="Pfam" id="PF02878">
    <property type="entry name" value="PGM_PMM_I"/>
    <property type="match status" value="1"/>
</dbReference>
<feature type="domain" description="Alpha-D-phosphohexomutase alpha/beta/alpha" evidence="11">
    <location>
        <begin position="260"/>
        <end position="368"/>
    </location>
</feature>
<dbReference type="PANTHER" id="PTHR42946:SF1">
    <property type="entry name" value="PHOSPHOGLUCOMUTASE (ALPHA-D-GLUCOSE-1,6-BISPHOSPHATE-DEPENDENT)"/>
    <property type="match status" value="1"/>
</dbReference>
<dbReference type="SUPFAM" id="SSF55957">
    <property type="entry name" value="Phosphoglucomutase, C-terminal domain"/>
    <property type="match status" value="1"/>
</dbReference>
<dbReference type="InterPro" id="IPR005844">
    <property type="entry name" value="A-D-PHexomutase_a/b/a-I"/>
</dbReference>
<dbReference type="GO" id="GO:0004615">
    <property type="term" value="F:phosphomannomutase activity"/>
    <property type="evidence" value="ECO:0007669"/>
    <property type="project" value="TreeGrafter"/>
</dbReference>
<comment type="similarity">
    <text evidence="2 7">Belongs to the phosphohexose mutase family.</text>
</comment>
<dbReference type="Pfam" id="PF02880">
    <property type="entry name" value="PGM_PMM_III"/>
    <property type="match status" value="1"/>
</dbReference>
<dbReference type="InterPro" id="IPR016066">
    <property type="entry name" value="A-D-PHexomutase_CS"/>
</dbReference>
<comment type="cofactor">
    <cofactor evidence="1">
        <name>Mg(2+)</name>
        <dbReference type="ChEBI" id="CHEBI:18420"/>
    </cofactor>
</comment>
<evidence type="ECO:0000259" key="11">
    <source>
        <dbReference type="Pfam" id="PF02880"/>
    </source>
</evidence>
<dbReference type="GO" id="GO:0009252">
    <property type="term" value="P:peptidoglycan biosynthetic process"/>
    <property type="evidence" value="ECO:0007669"/>
    <property type="project" value="TreeGrafter"/>
</dbReference>
<name>A0A7X1E3C4_9BACT</name>
<gene>
    <name evidence="12" type="ORF">H5P30_03920</name>
</gene>
<evidence type="ECO:0000313" key="13">
    <source>
        <dbReference type="Proteomes" id="UP000525652"/>
    </source>
</evidence>
<dbReference type="EMBL" id="JACHVA010000040">
    <property type="protein sequence ID" value="MBC2600921.1"/>
    <property type="molecule type" value="Genomic_DNA"/>
</dbReference>
<dbReference type="Gene3D" id="3.40.120.10">
    <property type="entry name" value="Alpha-D-Glucose-1,6-Bisphosphate, subunit A, domain 3"/>
    <property type="match status" value="3"/>
</dbReference>
<evidence type="ECO:0000256" key="2">
    <source>
        <dbReference type="ARBA" id="ARBA00010231"/>
    </source>
</evidence>
<dbReference type="Pfam" id="PF02879">
    <property type="entry name" value="PGM_PMM_II"/>
    <property type="match status" value="1"/>
</dbReference>
<dbReference type="GO" id="GO:0000287">
    <property type="term" value="F:magnesium ion binding"/>
    <property type="evidence" value="ECO:0007669"/>
    <property type="project" value="InterPro"/>
</dbReference>
<dbReference type="GO" id="GO:0006048">
    <property type="term" value="P:UDP-N-acetylglucosamine biosynthetic process"/>
    <property type="evidence" value="ECO:0007669"/>
    <property type="project" value="TreeGrafter"/>
</dbReference>
<evidence type="ECO:0000256" key="5">
    <source>
        <dbReference type="ARBA" id="ARBA00022842"/>
    </source>
</evidence>
<feature type="domain" description="Alpha-D-phosphohexomutase alpha/beta/alpha" evidence="10">
    <location>
        <begin position="170"/>
        <end position="255"/>
    </location>
</feature>
<dbReference type="Proteomes" id="UP000525652">
    <property type="component" value="Unassembled WGS sequence"/>
</dbReference>
<dbReference type="GO" id="GO:0008966">
    <property type="term" value="F:phosphoglucosamine mutase activity"/>
    <property type="evidence" value="ECO:0007669"/>
    <property type="project" value="TreeGrafter"/>
</dbReference>
<keyword evidence="13" id="KW-1185">Reference proteome</keyword>
<evidence type="ECO:0000259" key="8">
    <source>
        <dbReference type="Pfam" id="PF00408"/>
    </source>
</evidence>
<sequence>MSTRYFGTDGIRGPADGPLFEKAFLLKFSDGLIRYLRSSLAVKSPRIVIGRDTRETGSRIVEDLIEGFSRIPGECIDLGIVPTPAVANSVRVTEADLGIAITASHNPAEDNGIKLFSAEGTKFPETEEEKIEAFMLAPTEIPMGENADFSKTKRNGLASYLQASEILSVHLNLEDTTIVCDTANGATCESTPSILTSRGANLILTGNNPDGTNINLDCGSEHAEKLAKMVQESGATLGIAHDGDGDRVIFVDEKGSIVPGDQILGIFALHSMSKGSLVENTLVTTIQSNRGLDLAIQKAGGKVVRTDVGDRNVAFRMREIGASLGGESSGHIILHNYSTTGDGLLAALYLLRVLKETGKPLSQLRKEVPLLPQMTGNLRVKEKHPLSTCKTLIAEQAAIESTIGQSGRVMLRYSGTEPKLRFLVEAPMIEDCEAYMKRLLTAARTDLGEA</sequence>
<dbReference type="InterPro" id="IPR036900">
    <property type="entry name" value="A-D-PHexomutase_C_sf"/>
</dbReference>
<organism evidence="12 13">
    <name type="scientific">Puniceicoccus vermicola</name>
    <dbReference type="NCBI Taxonomy" id="388746"/>
    <lineage>
        <taxon>Bacteria</taxon>
        <taxon>Pseudomonadati</taxon>
        <taxon>Verrucomicrobiota</taxon>
        <taxon>Opitutia</taxon>
        <taxon>Puniceicoccales</taxon>
        <taxon>Puniceicoccaceae</taxon>
        <taxon>Puniceicoccus</taxon>
    </lineage>
</organism>
<evidence type="ECO:0000259" key="10">
    <source>
        <dbReference type="Pfam" id="PF02879"/>
    </source>
</evidence>
<dbReference type="InterPro" id="IPR005843">
    <property type="entry name" value="A-D-PHexomutase_C"/>
</dbReference>
<dbReference type="SUPFAM" id="SSF53738">
    <property type="entry name" value="Phosphoglucomutase, first 3 domains"/>
    <property type="match status" value="3"/>
</dbReference>
<dbReference type="PROSITE" id="PS00710">
    <property type="entry name" value="PGM_PMM"/>
    <property type="match status" value="1"/>
</dbReference>
<evidence type="ECO:0000256" key="3">
    <source>
        <dbReference type="ARBA" id="ARBA00022553"/>
    </source>
</evidence>
<dbReference type="GO" id="GO:0005829">
    <property type="term" value="C:cytosol"/>
    <property type="evidence" value="ECO:0007669"/>
    <property type="project" value="TreeGrafter"/>
</dbReference>
<keyword evidence="5 7" id="KW-0460">Magnesium</keyword>
<evidence type="ECO:0000313" key="12">
    <source>
        <dbReference type="EMBL" id="MBC2600921.1"/>
    </source>
</evidence>
<dbReference type="InterPro" id="IPR005841">
    <property type="entry name" value="Alpha-D-phosphohexomutase_SF"/>
</dbReference>
<dbReference type="RefSeq" id="WP_185691656.1">
    <property type="nucleotide sequence ID" value="NZ_JACHVA010000040.1"/>
</dbReference>
<reference evidence="12 13" key="1">
    <citation type="submission" date="2020-07" db="EMBL/GenBank/DDBJ databases">
        <authorList>
            <person name="Feng X."/>
        </authorList>
    </citation>
    <scope>NUCLEOTIDE SEQUENCE [LARGE SCALE GENOMIC DNA]</scope>
    <source>
        <strain evidence="12 13">JCM14086</strain>
    </source>
</reference>
<dbReference type="FunFam" id="3.40.120.10:FF:000003">
    <property type="entry name" value="Phosphoglucosamine mutase"/>
    <property type="match status" value="1"/>
</dbReference>
<keyword evidence="6" id="KW-0413">Isomerase</keyword>
<protein>
    <submittedName>
        <fullName evidence="12">Phosphoglucosamine mutase</fullName>
    </submittedName>
</protein>
<evidence type="ECO:0000256" key="6">
    <source>
        <dbReference type="ARBA" id="ARBA00023235"/>
    </source>
</evidence>
<proteinExistence type="inferred from homology"/>
<dbReference type="InterPro" id="IPR005846">
    <property type="entry name" value="A-D-PHexomutase_a/b/a-III"/>
</dbReference>
<dbReference type="GO" id="GO:0005975">
    <property type="term" value="P:carbohydrate metabolic process"/>
    <property type="evidence" value="ECO:0007669"/>
    <property type="project" value="InterPro"/>
</dbReference>
<evidence type="ECO:0000256" key="7">
    <source>
        <dbReference type="RuleBase" id="RU004326"/>
    </source>
</evidence>
<dbReference type="InterPro" id="IPR050060">
    <property type="entry name" value="Phosphoglucosamine_mutase"/>
</dbReference>
<accession>A0A7X1E3C4</accession>
<feature type="domain" description="Alpha-D-phosphohexomutase alpha/beta/alpha" evidence="9">
    <location>
        <begin position="4"/>
        <end position="136"/>
    </location>
</feature>
<evidence type="ECO:0000256" key="1">
    <source>
        <dbReference type="ARBA" id="ARBA00001946"/>
    </source>
</evidence>
<dbReference type="Pfam" id="PF00408">
    <property type="entry name" value="PGM_PMM_IV"/>
    <property type="match status" value="1"/>
</dbReference>